<feature type="transmembrane region" description="Helical" evidence="7">
    <location>
        <begin position="125"/>
        <end position="144"/>
    </location>
</feature>
<gene>
    <name evidence="8" type="ORF">AB1Y20_021860</name>
</gene>
<comment type="caution">
    <text evidence="8">The sequence shown here is derived from an EMBL/GenBank/DDBJ whole genome shotgun (WGS) entry which is preliminary data.</text>
</comment>
<dbReference type="AlphaFoldDB" id="A0AB34JMH3"/>
<dbReference type="Proteomes" id="UP001515480">
    <property type="component" value="Unassembled WGS sequence"/>
</dbReference>
<feature type="transmembrane region" description="Helical" evidence="7">
    <location>
        <begin position="303"/>
        <end position="323"/>
    </location>
</feature>
<evidence type="ECO:0000256" key="5">
    <source>
        <dbReference type="ARBA" id="ARBA00023136"/>
    </source>
</evidence>
<evidence type="ECO:0000256" key="3">
    <source>
        <dbReference type="ARBA" id="ARBA00022692"/>
    </source>
</evidence>
<keyword evidence="3 7" id="KW-0812">Transmembrane</keyword>
<evidence type="ECO:0000256" key="4">
    <source>
        <dbReference type="ARBA" id="ARBA00022989"/>
    </source>
</evidence>
<dbReference type="InterPro" id="IPR044770">
    <property type="entry name" value="MFS_spinster-like"/>
</dbReference>
<evidence type="ECO:0000256" key="2">
    <source>
        <dbReference type="ARBA" id="ARBA00022448"/>
    </source>
</evidence>
<comment type="subcellular location">
    <subcellularLocation>
        <location evidence="1">Membrane</location>
        <topology evidence="1">Multi-pass membrane protein</topology>
    </subcellularLocation>
</comment>
<feature type="transmembrane region" description="Helical" evidence="7">
    <location>
        <begin position="227"/>
        <end position="249"/>
    </location>
</feature>
<feature type="transmembrane region" description="Helical" evidence="7">
    <location>
        <begin position="329"/>
        <end position="354"/>
    </location>
</feature>
<feature type="transmembrane region" description="Helical" evidence="7">
    <location>
        <begin position="401"/>
        <end position="421"/>
    </location>
</feature>
<feature type="transmembrane region" description="Helical" evidence="7">
    <location>
        <begin position="151"/>
        <end position="170"/>
    </location>
</feature>
<evidence type="ECO:0008006" key="10">
    <source>
        <dbReference type="Google" id="ProtNLM"/>
    </source>
</evidence>
<proteinExistence type="inferred from homology"/>
<keyword evidence="4 7" id="KW-1133">Transmembrane helix</keyword>
<organism evidence="8 9">
    <name type="scientific">Prymnesium parvum</name>
    <name type="common">Toxic golden alga</name>
    <dbReference type="NCBI Taxonomy" id="97485"/>
    <lineage>
        <taxon>Eukaryota</taxon>
        <taxon>Haptista</taxon>
        <taxon>Haptophyta</taxon>
        <taxon>Prymnesiophyceae</taxon>
        <taxon>Prymnesiales</taxon>
        <taxon>Prymnesiaceae</taxon>
        <taxon>Prymnesium</taxon>
    </lineage>
</organism>
<name>A0AB34JMH3_PRYPA</name>
<keyword evidence="2" id="KW-0813">Transport</keyword>
<feature type="transmembrane region" description="Helical" evidence="7">
    <location>
        <begin position="182"/>
        <end position="199"/>
    </location>
</feature>
<dbReference type="InterPro" id="IPR036259">
    <property type="entry name" value="MFS_trans_sf"/>
</dbReference>
<protein>
    <recommendedName>
        <fullName evidence="10">Major facilitator superfamily (MFS) profile domain-containing protein</fullName>
    </recommendedName>
</protein>
<dbReference type="GO" id="GO:0016020">
    <property type="term" value="C:membrane"/>
    <property type="evidence" value="ECO:0007669"/>
    <property type="project" value="UniProtKB-SubCell"/>
</dbReference>
<feature type="transmembrane region" description="Helical" evidence="7">
    <location>
        <begin position="269"/>
        <end position="291"/>
    </location>
</feature>
<dbReference type="CDD" id="cd06174">
    <property type="entry name" value="MFS"/>
    <property type="match status" value="1"/>
</dbReference>
<dbReference type="GO" id="GO:0022857">
    <property type="term" value="F:transmembrane transporter activity"/>
    <property type="evidence" value="ECO:0007669"/>
    <property type="project" value="InterPro"/>
</dbReference>
<dbReference type="SUPFAM" id="SSF103473">
    <property type="entry name" value="MFS general substrate transporter"/>
    <property type="match status" value="1"/>
</dbReference>
<feature type="transmembrane region" description="Helical" evidence="7">
    <location>
        <begin position="361"/>
        <end position="381"/>
    </location>
</feature>
<sequence>MAVASRWAAAWQSRCTEGAGSILDWLMVLALSMIMALDFALSNVLSYSSGLRLLRKGVDPLSISLPAGVISYVPLVFGLLLGPIADQLHRPRLLVGAMLLWVLLTLLCGVVFANSRDDWVILPRFFLGVAEAAFVPSAVSLVSTHLPPQRFNLAVCVIFAGASAGSAFGYLMSQRLAENDCFYLLASLAAVPILLMLTARELKRPPVSWASLCSGLHHTYDISARSLCMCPSVVLVLFSTTVLGFSQIWNNFGMFWLVAERNISDSETSLGLALCDAIAGPLGAVLIGWFIDQMVCRVGFRRLSMLAWFILLLLLFQILALITPSSSRGMLWTFIVASAALKVPTAALLLSALVDLSPFNIRCTLVACTVVCFSAIGNGLGDLACEYLVQALVRADYKEPITLVNCYLVLFAAIGNFPLFIAGRRSEVDRETLRPILLHKTDGVAAPAP</sequence>
<evidence type="ECO:0000256" key="6">
    <source>
        <dbReference type="ARBA" id="ARBA00024338"/>
    </source>
</evidence>
<keyword evidence="9" id="KW-1185">Reference proteome</keyword>
<feature type="transmembrane region" description="Helical" evidence="7">
    <location>
        <begin position="21"/>
        <end position="41"/>
    </location>
</feature>
<dbReference type="PANTHER" id="PTHR23505:SF79">
    <property type="entry name" value="PROTEIN SPINSTER"/>
    <property type="match status" value="1"/>
</dbReference>
<evidence type="ECO:0000256" key="7">
    <source>
        <dbReference type="SAM" id="Phobius"/>
    </source>
</evidence>
<reference evidence="8 9" key="1">
    <citation type="journal article" date="2024" name="Science">
        <title>Giant polyketide synthase enzymes in the biosynthesis of giant marine polyether toxins.</title>
        <authorList>
            <person name="Fallon T.R."/>
            <person name="Shende V.V."/>
            <person name="Wierzbicki I.H."/>
            <person name="Pendleton A.L."/>
            <person name="Watervoot N.F."/>
            <person name="Auber R.P."/>
            <person name="Gonzalez D.J."/>
            <person name="Wisecaver J.H."/>
            <person name="Moore B.S."/>
        </authorList>
    </citation>
    <scope>NUCLEOTIDE SEQUENCE [LARGE SCALE GENOMIC DNA]</scope>
    <source>
        <strain evidence="8 9">12B1</strain>
    </source>
</reference>
<feature type="transmembrane region" description="Helical" evidence="7">
    <location>
        <begin position="93"/>
        <end position="113"/>
    </location>
</feature>
<keyword evidence="5 7" id="KW-0472">Membrane</keyword>
<evidence type="ECO:0000313" key="9">
    <source>
        <dbReference type="Proteomes" id="UP001515480"/>
    </source>
</evidence>
<evidence type="ECO:0000313" key="8">
    <source>
        <dbReference type="EMBL" id="KAL1522223.1"/>
    </source>
</evidence>
<dbReference type="Gene3D" id="1.20.1250.20">
    <property type="entry name" value="MFS general substrate transporter like domains"/>
    <property type="match status" value="2"/>
</dbReference>
<dbReference type="EMBL" id="JBGBPQ010000007">
    <property type="protein sequence ID" value="KAL1522223.1"/>
    <property type="molecule type" value="Genomic_DNA"/>
</dbReference>
<dbReference type="PANTHER" id="PTHR23505">
    <property type="entry name" value="SPINSTER"/>
    <property type="match status" value="1"/>
</dbReference>
<dbReference type="Pfam" id="PF07690">
    <property type="entry name" value="MFS_1"/>
    <property type="match status" value="1"/>
</dbReference>
<comment type="similarity">
    <text evidence="6">Belongs to the major facilitator superfamily. Spinster (TC 2.A.1.49) family.</text>
</comment>
<evidence type="ECO:0000256" key="1">
    <source>
        <dbReference type="ARBA" id="ARBA00004141"/>
    </source>
</evidence>
<dbReference type="InterPro" id="IPR011701">
    <property type="entry name" value="MFS"/>
</dbReference>
<feature type="transmembrane region" description="Helical" evidence="7">
    <location>
        <begin position="61"/>
        <end position="81"/>
    </location>
</feature>
<accession>A0AB34JMH3</accession>